<feature type="domain" description="Orn/DAP/Arg decarboxylase 2 N-terminal" evidence="4">
    <location>
        <begin position="18"/>
        <end position="253"/>
    </location>
</feature>
<dbReference type="PRINTS" id="PR01179">
    <property type="entry name" value="ODADCRBXLASE"/>
</dbReference>
<evidence type="ECO:0000313" key="6">
    <source>
        <dbReference type="Proteomes" id="UP000623269"/>
    </source>
</evidence>
<keyword evidence="2 3" id="KW-0663">Pyridoxal phosphate</keyword>
<dbReference type="PANTHER" id="PTHR43727">
    <property type="entry name" value="DIAMINOPIMELATE DECARBOXYLASE"/>
    <property type="match status" value="1"/>
</dbReference>
<dbReference type="InterPro" id="IPR000183">
    <property type="entry name" value="Orn/DAP/Arg_de-COase"/>
</dbReference>
<protein>
    <recommendedName>
        <fullName evidence="4">Orn/DAP/Arg decarboxylase 2 N-terminal domain-containing protein</fullName>
    </recommendedName>
</protein>
<reference evidence="5" key="1">
    <citation type="submission" date="2020-12" db="EMBL/GenBank/DDBJ databases">
        <title>M. sibirica DSM 26468T genome.</title>
        <authorList>
            <person name="Thieme N."/>
            <person name="Rettenmaier R."/>
            <person name="Zverlov V."/>
            <person name="Liebl W."/>
        </authorList>
    </citation>
    <scope>NUCLEOTIDE SEQUENCE</scope>
    <source>
        <strain evidence="5">DSM 26468</strain>
    </source>
</reference>
<dbReference type="EMBL" id="JAEAGR010000005">
    <property type="protein sequence ID" value="MBH1940650.1"/>
    <property type="molecule type" value="Genomic_DNA"/>
</dbReference>
<comment type="caution">
    <text evidence="5">The sequence shown here is derived from an EMBL/GenBank/DDBJ whole genome shotgun (WGS) entry which is preliminary data.</text>
</comment>
<evidence type="ECO:0000256" key="1">
    <source>
        <dbReference type="ARBA" id="ARBA00001933"/>
    </source>
</evidence>
<dbReference type="SUPFAM" id="SSF50621">
    <property type="entry name" value="Alanine racemase C-terminal domain-like"/>
    <property type="match status" value="1"/>
</dbReference>
<feature type="modified residue" description="N6-(pyridoxal phosphate)lysine" evidence="3">
    <location>
        <position position="44"/>
    </location>
</feature>
<dbReference type="InterPro" id="IPR022644">
    <property type="entry name" value="De-COase2_N"/>
</dbReference>
<dbReference type="GO" id="GO:0008836">
    <property type="term" value="F:diaminopimelate decarboxylase activity"/>
    <property type="evidence" value="ECO:0007669"/>
    <property type="project" value="TreeGrafter"/>
</dbReference>
<organism evidence="5 6">
    <name type="scientific">Mobilitalea sibirica</name>
    <dbReference type="NCBI Taxonomy" id="1462919"/>
    <lineage>
        <taxon>Bacteria</taxon>
        <taxon>Bacillati</taxon>
        <taxon>Bacillota</taxon>
        <taxon>Clostridia</taxon>
        <taxon>Lachnospirales</taxon>
        <taxon>Lachnospiraceae</taxon>
        <taxon>Mobilitalea</taxon>
    </lineage>
</organism>
<dbReference type="Pfam" id="PF02784">
    <property type="entry name" value="Orn_Arg_deC_N"/>
    <property type="match status" value="1"/>
</dbReference>
<evidence type="ECO:0000256" key="3">
    <source>
        <dbReference type="PIRSR" id="PIRSR600183-50"/>
    </source>
</evidence>
<dbReference type="Proteomes" id="UP000623269">
    <property type="component" value="Unassembled WGS sequence"/>
</dbReference>
<dbReference type="Gene3D" id="2.40.37.10">
    <property type="entry name" value="Lyase, Ornithine Decarboxylase, Chain A, domain 1"/>
    <property type="match status" value="1"/>
</dbReference>
<comment type="cofactor">
    <cofactor evidence="1 3">
        <name>pyridoxal 5'-phosphate</name>
        <dbReference type="ChEBI" id="CHEBI:597326"/>
    </cofactor>
</comment>
<accession>A0A8J7H2E1</accession>
<name>A0A8J7H2E1_9FIRM</name>
<proteinExistence type="predicted"/>
<evidence type="ECO:0000313" key="5">
    <source>
        <dbReference type="EMBL" id="MBH1940650.1"/>
    </source>
</evidence>
<dbReference type="InterPro" id="IPR009006">
    <property type="entry name" value="Ala_racemase/Decarboxylase_C"/>
</dbReference>
<dbReference type="PANTHER" id="PTHR43727:SF2">
    <property type="entry name" value="GROUP IV DECARBOXYLASE"/>
    <property type="match status" value="1"/>
</dbReference>
<evidence type="ECO:0000259" key="4">
    <source>
        <dbReference type="Pfam" id="PF02784"/>
    </source>
</evidence>
<gene>
    <name evidence="5" type="ORF">I5677_07090</name>
</gene>
<evidence type="ECO:0000256" key="2">
    <source>
        <dbReference type="ARBA" id="ARBA00022898"/>
    </source>
</evidence>
<dbReference type="InterPro" id="IPR029066">
    <property type="entry name" value="PLP-binding_barrel"/>
</dbReference>
<feature type="active site" description="Proton donor" evidence="3">
    <location>
        <position position="316"/>
    </location>
</feature>
<dbReference type="AlphaFoldDB" id="A0A8J7H2E1"/>
<dbReference type="Gene3D" id="3.20.20.10">
    <property type="entry name" value="Alanine racemase"/>
    <property type="match status" value="1"/>
</dbReference>
<dbReference type="GO" id="GO:0009089">
    <property type="term" value="P:lysine biosynthetic process via diaminopimelate"/>
    <property type="evidence" value="ECO:0007669"/>
    <property type="project" value="TreeGrafter"/>
</dbReference>
<dbReference type="SUPFAM" id="SSF51419">
    <property type="entry name" value="PLP-binding barrel"/>
    <property type="match status" value="1"/>
</dbReference>
<sequence>MSVCEEMKTPYFLINLNRVEQNYTTFNNAIERNNRKDIIAYSIKANYDRNIIDKLKHMGAYFEICSNFEFNKLCEYEVDLKKVIINGLFRSKNEIMNYIDNGSLVIFDTISQLRWIQNIDYPIQIGIRLNIDYIKNDDSLYGCKISRFGIDVRDNEIFDLIQKNKNIMITCLHCHFSGNSRDPLIYAAITTELCRIIRENRLSSVKMIDIGGGYKIAPQFWSFNDYVHTVTSTLVKQAMEHLTVIYEPGNSLVRTSCSYITKIIDEKNMNGISYLTVDGTRLHLSPKNERNKFDYKVKQQQDGIIVSKQLIVGSTCKESDIILELNNIKRLSVGETIQFDNLGAYLINEISDFLMHKPEIYYCDQCGCELEERN</sequence>
<dbReference type="RefSeq" id="WP_197660867.1">
    <property type="nucleotide sequence ID" value="NZ_JAEAGR010000005.1"/>
</dbReference>
<keyword evidence="6" id="KW-1185">Reference proteome</keyword>